<keyword evidence="18" id="KW-1185">Reference proteome</keyword>
<dbReference type="Pfam" id="PF07714">
    <property type="entry name" value="PK_Tyr_Ser-Thr"/>
    <property type="match status" value="1"/>
</dbReference>
<accession>A0ABP1AFN6</accession>
<dbReference type="Gene3D" id="2.60.120.430">
    <property type="entry name" value="Galactose-binding lectin"/>
    <property type="match status" value="1"/>
</dbReference>
<dbReference type="Proteomes" id="UP001497522">
    <property type="component" value="Chromosome 12"/>
</dbReference>
<feature type="region of interest" description="Disordered" evidence="14">
    <location>
        <begin position="548"/>
        <end position="568"/>
    </location>
</feature>
<evidence type="ECO:0000256" key="9">
    <source>
        <dbReference type="ARBA" id="ARBA00022840"/>
    </source>
</evidence>
<dbReference type="Pfam" id="PF00560">
    <property type="entry name" value="LRR_1"/>
    <property type="match status" value="2"/>
</dbReference>
<feature type="domain" description="Protein kinase" evidence="16">
    <location>
        <begin position="648"/>
        <end position="931"/>
    </location>
</feature>
<proteinExistence type="inferred from homology"/>
<evidence type="ECO:0000256" key="5">
    <source>
        <dbReference type="ARBA" id="ARBA00022614"/>
    </source>
</evidence>
<evidence type="ECO:0000256" key="10">
    <source>
        <dbReference type="ARBA" id="ARBA00022989"/>
    </source>
</evidence>
<keyword evidence="5" id="KW-0433">Leucine-rich repeat</keyword>
<dbReference type="EMBL" id="OZ023713">
    <property type="protein sequence ID" value="CAK9861366.1"/>
    <property type="molecule type" value="Genomic_DNA"/>
</dbReference>
<dbReference type="PROSITE" id="PS00108">
    <property type="entry name" value="PROTEIN_KINASE_ST"/>
    <property type="match status" value="1"/>
</dbReference>
<dbReference type="PANTHER" id="PTHR45631">
    <property type="entry name" value="OS07G0107800 PROTEIN-RELATED"/>
    <property type="match status" value="1"/>
</dbReference>
<comment type="catalytic activity">
    <reaction evidence="12">
        <text>L-threonyl-[protein] + ATP = O-phospho-L-threonyl-[protein] + ADP + H(+)</text>
        <dbReference type="Rhea" id="RHEA:46608"/>
        <dbReference type="Rhea" id="RHEA-COMP:11060"/>
        <dbReference type="Rhea" id="RHEA-COMP:11605"/>
        <dbReference type="ChEBI" id="CHEBI:15378"/>
        <dbReference type="ChEBI" id="CHEBI:30013"/>
        <dbReference type="ChEBI" id="CHEBI:30616"/>
        <dbReference type="ChEBI" id="CHEBI:61977"/>
        <dbReference type="ChEBI" id="CHEBI:456216"/>
        <dbReference type="EC" id="2.7.11.1"/>
    </reaction>
</comment>
<evidence type="ECO:0000256" key="15">
    <source>
        <dbReference type="SAM" id="Phobius"/>
    </source>
</evidence>
<dbReference type="SMART" id="SM00220">
    <property type="entry name" value="S_TKc"/>
    <property type="match status" value="1"/>
</dbReference>
<dbReference type="InterPro" id="IPR024788">
    <property type="entry name" value="Malectin-like_Carb-bd_dom"/>
</dbReference>
<keyword evidence="8" id="KW-0547">Nucleotide-binding</keyword>
<keyword evidence="4" id="KW-0597">Phosphoprotein</keyword>
<dbReference type="PROSITE" id="PS51450">
    <property type="entry name" value="LRR"/>
    <property type="match status" value="2"/>
</dbReference>
<dbReference type="PRINTS" id="PR00019">
    <property type="entry name" value="LEURICHRPT"/>
</dbReference>
<gene>
    <name evidence="17" type="ORF">CSSPJE1EN2_LOCUS4361</name>
</gene>
<evidence type="ECO:0000256" key="1">
    <source>
        <dbReference type="ARBA" id="ARBA00004167"/>
    </source>
</evidence>
<dbReference type="SUPFAM" id="SSF56112">
    <property type="entry name" value="Protein kinase-like (PK-like)"/>
    <property type="match status" value="1"/>
</dbReference>
<comment type="catalytic activity">
    <reaction evidence="13">
        <text>L-seryl-[protein] + ATP = O-phospho-L-seryl-[protein] + ADP + H(+)</text>
        <dbReference type="Rhea" id="RHEA:17989"/>
        <dbReference type="Rhea" id="RHEA-COMP:9863"/>
        <dbReference type="Rhea" id="RHEA-COMP:11604"/>
        <dbReference type="ChEBI" id="CHEBI:15378"/>
        <dbReference type="ChEBI" id="CHEBI:29999"/>
        <dbReference type="ChEBI" id="CHEBI:30616"/>
        <dbReference type="ChEBI" id="CHEBI:83421"/>
        <dbReference type="ChEBI" id="CHEBI:456216"/>
        <dbReference type="EC" id="2.7.11.1"/>
    </reaction>
</comment>
<dbReference type="InterPro" id="IPR013210">
    <property type="entry name" value="LRR_N_plant-typ"/>
</dbReference>
<protein>
    <recommendedName>
        <fullName evidence="3">non-specific serine/threonine protein kinase</fullName>
        <ecNumber evidence="3">2.7.11.1</ecNumber>
    </recommendedName>
</protein>
<dbReference type="InterPro" id="IPR000719">
    <property type="entry name" value="Prot_kinase_dom"/>
</dbReference>
<keyword evidence="11 15" id="KW-0472">Membrane</keyword>
<dbReference type="EC" id="2.7.11.1" evidence="3"/>
<dbReference type="SUPFAM" id="SSF52058">
    <property type="entry name" value="L domain-like"/>
    <property type="match status" value="1"/>
</dbReference>
<dbReference type="PROSITE" id="PS50011">
    <property type="entry name" value="PROTEIN_KINASE_DOM"/>
    <property type="match status" value="1"/>
</dbReference>
<dbReference type="InterPro" id="IPR008271">
    <property type="entry name" value="Ser/Thr_kinase_AS"/>
</dbReference>
<evidence type="ECO:0000313" key="18">
    <source>
        <dbReference type="Proteomes" id="UP001497522"/>
    </source>
</evidence>
<dbReference type="Gene3D" id="3.30.200.20">
    <property type="entry name" value="Phosphorylase Kinase, domain 1"/>
    <property type="match status" value="1"/>
</dbReference>
<keyword evidence="7" id="KW-0677">Repeat</keyword>
<evidence type="ECO:0000256" key="4">
    <source>
        <dbReference type="ARBA" id="ARBA00022553"/>
    </source>
</evidence>
<dbReference type="InterPro" id="IPR049328">
    <property type="entry name" value="TM_ErbB1"/>
</dbReference>
<evidence type="ECO:0000259" key="16">
    <source>
        <dbReference type="PROSITE" id="PS50011"/>
    </source>
</evidence>
<keyword evidence="10 15" id="KW-1133">Transmembrane helix</keyword>
<evidence type="ECO:0000256" key="14">
    <source>
        <dbReference type="SAM" id="MobiDB-lite"/>
    </source>
</evidence>
<evidence type="ECO:0000256" key="12">
    <source>
        <dbReference type="ARBA" id="ARBA00047899"/>
    </source>
</evidence>
<reference evidence="17" key="1">
    <citation type="submission" date="2024-03" db="EMBL/GenBank/DDBJ databases">
        <authorList>
            <consortium name="ELIXIR-Norway"/>
            <consortium name="Elixir Norway"/>
        </authorList>
    </citation>
    <scope>NUCLEOTIDE SEQUENCE</scope>
</reference>
<evidence type="ECO:0000256" key="2">
    <source>
        <dbReference type="ARBA" id="ARBA00008684"/>
    </source>
</evidence>
<keyword evidence="9" id="KW-0067">ATP-binding</keyword>
<name>A0ABP1AFN6_9BRYO</name>
<dbReference type="Pfam" id="PF12819">
    <property type="entry name" value="Malectin_like"/>
    <property type="match status" value="1"/>
</dbReference>
<keyword evidence="6 15" id="KW-0812">Transmembrane</keyword>
<evidence type="ECO:0000256" key="11">
    <source>
        <dbReference type="ARBA" id="ARBA00023136"/>
    </source>
</evidence>
<sequence length="961" mass="105885">MMETFSNRIGSKRLKKKGSGSICFAPGPVQLLVPVVFLRWLNLLLAGAFIFHNFSQANAQQSGFVSLACGASKSFTSSGIYWMPDDEYAPPGGSITNVSNKLGSLRSFPNSTNLSTRICYSLPIPQTPPPPQGIMILVRATFDYLDYDGLNQPPIFEVYLGPALLSKVDLTMTGGGNNDTRVVEVIFNSTETQALCLLRDKGNPVISSLEVRPVINASYVDARPSATTMLQTVYRINCGASTPLRYPDDLSDRIWSSDKYYFSPLTATAINTTSNLLSVSQVHDQAPAAVLGSARVNYQNQSLTYALPLLSDLQTLRSFEFNVYFSELFNSSASLNLSVDNNLLLPQITLHPFVAVEYTNSEYSQGAWWNLTLQPMSGAPLINALEVFSPISVNSTLTISSDVSVLQAIQSNWNFSLDWVNNSDPCLPVSWEGITCTGSQVTSLDLSNMSLKGTTLDVNWVFQNLQNLDLSNNILAGSLTKFIELSSLETLNLSNNQLSGPLSYLEGLSNLKYLNIMNNDFSGSIPPQFLDSKLVFLYTGNPCLNSSNEACQSSASPPSLPPSNVPSESKSSTSIGPIVGGAVGGVLVVVAILLLLFFIFRRRRQQHRPMLVPQNSKLAVPIKDQVIELRNHTSVRLFSLKELDLATNHFRDLIGEGSFGPVFLGRLADRSEVAIKRRADTSKMGTDSFLNEVNLLSQVHHPNLVELLGYHTSYEKQNPVQMLVYEYMPGGTLMDHLYGKLAETRPLEWRDRLSLVVGAAAGIEYLHNGSDPKIIHRDVKSSNILISSRNVAKVSDFGLSKLVVDLDKSHFTTGVKGTAGYLDPEYFNSQQLTEKSDVYSFGVVLLEILCAREPLSGNYEPDAYNLTAWARPFLQQNVPKGDYSILDPSLLNQFNPRSLEIVSNLALRCTENYGIRRPIMSEVLRELKRALAVEDGVSLEMAYKQSPRVSEEMPFSAIIPR</sequence>
<feature type="transmembrane region" description="Helical" evidence="15">
    <location>
        <begin position="578"/>
        <end position="600"/>
    </location>
</feature>
<dbReference type="InterPro" id="IPR032675">
    <property type="entry name" value="LRR_dom_sf"/>
</dbReference>
<evidence type="ECO:0000256" key="7">
    <source>
        <dbReference type="ARBA" id="ARBA00022737"/>
    </source>
</evidence>
<evidence type="ECO:0000313" key="17">
    <source>
        <dbReference type="EMBL" id="CAK9861366.1"/>
    </source>
</evidence>
<dbReference type="InterPro" id="IPR001611">
    <property type="entry name" value="Leu-rich_rpt"/>
</dbReference>
<dbReference type="InterPro" id="IPR011009">
    <property type="entry name" value="Kinase-like_dom_sf"/>
</dbReference>
<dbReference type="Pfam" id="PF21314">
    <property type="entry name" value="TM_ErbB1"/>
    <property type="match status" value="1"/>
</dbReference>
<dbReference type="Pfam" id="PF08263">
    <property type="entry name" value="LRRNT_2"/>
    <property type="match status" value="1"/>
</dbReference>
<evidence type="ECO:0000256" key="8">
    <source>
        <dbReference type="ARBA" id="ARBA00022741"/>
    </source>
</evidence>
<feature type="transmembrane region" description="Helical" evidence="15">
    <location>
        <begin position="21"/>
        <end position="51"/>
    </location>
</feature>
<evidence type="ECO:0000256" key="3">
    <source>
        <dbReference type="ARBA" id="ARBA00012513"/>
    </source>
</evidence>
<dbReference type="Gene3D" id="1.10.510.10">
    <property type="entry name" value="Transferase(Phosphotransferase) domain 1"/>
    <property type="match status" value="1"/>
</dbReference>
<dbReference type="InterPro" id="IPR001245">
    <property type="entry name" value="Ser-Thr/Tyr_kinase_cat_dom"/>
</dbReference>
<evidence type="ECO:0000256" key="13">
    <source>
        <dbReference type="ARBA" id="ARBA00048679"/>
    </source>
</evidence>
<dbReference type="Gene3D" id="3.80.10.10">
    <property type="entry name" value="Ribonuclease Inhibitor"/>
    <property type="match status" value="1"/>
</dbReference>
<comment type="similarity">
    <text evidence="2">Belongs to the protein kinase superfamily. Ser/Thr protein kinase family.</text>
</comment>
<evidence type="ECO:0000256" key="6">
    <source>
        <dbReference type="ARBA" id="ARBA00022692"/>
    </source>
</evidence>
<organism evidence="17 18">
    <name type="scientific">Sphagnum jensenii</name>
    <dbReference type="NCBI Taxonomy" id="128206"/>
    <lineage>
        <taxon>Eukaryota</taxon>
        <taxon>Viridiplantae</taxon>
        <taxon>Streptophyta</taxon>
        <taxon>Embryophyta</taxon>
        <taxon>Bryophyta</taxon>
        <taxon>Sphagnophytina</taxon>
        <taxon>Sphagnopsida</taxon>
        <taxon>Sphagnales</taxon>
        <taxon>Sphagnaceae</taxon>
        <taxon>Sphagnum</taxon>
    </lineage>
</organism>
<dbReference type="PANTHER" id="PTHR45631:SF21">
    <property type="entry name" value="PROTEIN KINASE DOMAIN-CONTAINING PROTEIN"/>
    <property type="match status" value="1"/>
</dbReference>
<comment type="subcellular location">
    <subcellularLocation>
        <location evidence="1">Membrane</location>
        <topology evidence="1">Single-pass membrane protein</topology>
    </subcellularLocation>
</comment>